<keyword evidence="7" id="KW-1185">Reference proteome</keyword>
<dbReference type="PIRSF" id="PIRSF004846">
    <property type="entry name" value="ModA"/>
    <property type="match status" value="1"/>
</dbReference>
<keyword evidence="3 5" id="KW-0732">Signal</keyword>
<feature type="binding site" evidence="4">
    <location>
        <position position="50"/>
    </location>
    <ligand>
        <name>molybdate</name>
        <dbReference type="ChEBI" id="CHEBI:36264"/>
    </ligand>
</feature>
<dbReference type="AlphaFoldDB" id="A0A9X1QRP3"/>
<sequence>MIRSRSLRIAGALLSLGLGAGMVACAPSEGSAPDSDTPEATTLTVLGAASTRVLNDDLSAAAAELDSPATLSFVNAGSSTLVQQLSDGAPGDVLITADRRTMKDAQSRGLVEDPVVAATNEMVLVVPRGQGERFADLDVLSSPETHVVLCDPQVPCGNVAQSIMKENGWSFQPVSLEHSVSDALGKVLSGDADAAFVYRTDYLASKDALDVVELPGAKDFPNELLAARTSSSEHGESAEALVSYLTSPEADALWHDHGFTPSEGSSH</sequence>
<evidence type="ECO:0000256" key="3">
    <source>
        <dbReference type="ARBA" id="ARBA00022729"/>
    </source>
</evidence>
<dbReference type="Gene3D" id="3.40.190.10">
    <property type="entry name" value="Periplasmic binding protein-like II"/>
    <property type="match status" value="2"/>
</dbReference>
<accession>A0A9X1QRP3</accession>
<evidence type="ECO:0000256" key="5">
    <source>
        <dbReference type="SAM" id="SignalP"/>
    </source>
</evidence>
<evidence type="ECO:0000256" key="4">
    <source>
        <dbReference type="PIRSR" id="PIRSR004846-1"/>
    </source>
</evidence>
<feature type="chain" id="PRO_5040780080" evidence="5">
    <location>
        <begin position="27"/>
        <end position="267"/>
    </location>
</feature>
<proteinExistence type="inferred from homology"/>
<feature type="binding site" evidence="4">
    <location>
        <position position="180"/>
    </location>
    <ligand>
        <name>molybdate</name>
        <dbReference type="ChEBI" id="CHEBI:36264"/>
    </ligand>
</feature>
<dbReference type="GO" id="GO:0046872">
    <property type="term" value="F:metal ion binding"/>
    <property type="evidence" value="ECO:0007669"/>
    <property type="project" value="UniProtKB-KW"/>
</dbReference>
<dbReference type="GO" id="GO:0015689">
    <property type="term" value="P:molybdate ion transport"/>
    <property type="evidence" value="ECO:0007669"/>
    <property type="project" value="InterPro"/>
</dbReference>
<dbReference type="EMBL" id="JAKGSI010000003">
    <property type="protein sequence ID" value="MCF4006940.1"/>
    <property type="molecule type" value="Genomic_DNA"/>
</dbReference>
<organism evidence="6 7">
    <name type="scientific">Corynebacterium uropygiale</name>
    <dbReference type="NCBI Taxonomy" id="1775911"/>
    <lineage>
        <taxon>Bacteria</taxon>
        <taxon>Bacillati</taxon>
        <taxon>Actinomycetota</taxon>
        <taxon>Actinomycetes</taxon>
        <taxon>Mycobacteriales</taxon>
        <taxon>Corynebacteriaceae</taxon>
        <taxon>Corynebacterium</taxon>
    </lineage>
</organism>
<comment type="similarity">
    <text evidence="1">Belongs to the bacterial solute-binding protein ModA family.</text>
</comment>
<name>A0A9X1QRP3_9CORY</name>
<dbReference type="RefSeq" id="WP_236118831.1">
    <property type="nucleotide sequence ID" value="NZ_JAKGSI010000003.1"/>
</dbReference>
<dbReference type="InterPro" id="IPR050682">
    <property type="entry name" value="ModA/WtpA"/>
</dbReference>
<dbReference type="GO" id="GO:0030973">
    <property type="term" value="F:molybdate ion binding"/>
    <property type="evidence" value="ECO:0007669"/>
    <property type="project" value="TreeGrafter"/>
</dbReference>
<evidence type="ECO:0000313" key="7">
    <source>
        <dbReference type="Proteomes" id="UP001139336"/>
    </source>
</evidence>
<dbReference type="InterPro" id="IPR005950">
    <property type="entry name" value="ModA"/>
</dbReference>
<dbReference type="PANTHER" id="PTHR30632">
    <property type="entry name" value="MOLYBDATE-BINDING PERIPLASMIC PROTEIN"/>
    <property type="match status" value="1"/>
</dbReference>
<keyword evidence="4" id="KW-0500">Molybdenum</keyword>
<gene>
    <name evidence="6" type="primary">modA</name>
    <name evidence="6" type="ORF">L1O03_07080</name>
</gene>
<feature type="signal peptide" evidence="5">
    <location>
        <begin position="1"/>
        <end position="26"/>
    </location>
</feature>
<protein>
    <submittedName>
        <fullName evidence="6">Molybdate ABC transporter substrate-binding protein</fullName>
    </submittedName>
</protein>
<comment type="caution">
    <text evidence="6">The sequence shown here is derived from an EMBL/GenBank/DDBJ whole genome shotgun (WGS) entry which is preliminary data.</text>
</comment>
<reference evidence="6" key="1">
    <citation type="submission" date="2022-01" db="EMBL/GenBank/DDBJ databases">
        <title>Corynebacterium sp. nov isolated from isolated from the feces of the greater white-fronted geese (Anser albifrons) at Poyang Lake, PR China.</title>
        <authorList>
            <person name="Liu Q."/>
        </authorList>
    </citation>
    <scope>NUCLEOTIDE SEQUENCE</scope>
    <source>
        <strain evidence="6">JCM 32435</strain>
    </source>
</reference>
<feature type="binding site" evidence="4">
    <location>
        <position position="198"/>
    </location>
    <ligand>
        <name>molybdate</name>
        <dbReference type="ChEBI" id="CHEBI:36264"/>
    </ligand>
</feature>
<dbReference type="NCBIfam" id="TIGR01256">
    <property type="entry name" value="modA"/>
    <property type="match status" value="1"/>
</dbReference>
<dbReference type="SUPFAM" id="SSF53850">
    <property type="entry name" value="Periplasmic binding protein-like II"/>
    <property type="match status" value="1"/>
</dbReference>
<evidence type="ECO:0000256" key="2">
    <source>
        <dbReference type="ARBA" id="ARBA00022723"/>
    </source>
</evidence>
<dbReference type="PANTHER" id="PTHR30632:SF0">
    <property type="entry name" value="SULFATE-BINDING PROTEIN"/>
    <property type="match status" value="1"/>
</dbReference>
<feature type="binding site" evidence="4">
    <location>
        <position position="78"/>
    </location>
    <ligand>
        <name>molybdate</name>
        <dbReference type="ChEBI" id="CHEBI:36264"/>
    </ligand>
</feature>
<dbReference type="Pfam" id="PF13531">
    <property type="entry name" value="SBP_bac_11"/>
    <property type="match status" value="1"/>
</dbReference>
<dbReference type="Proteomes" id="UP001139336">
    <property type="component" value="Unassembled WGS sequence"/>
</dbReference>
<keyword evidence="2 4" id="KW-0479">Metal-binding</keyword>
<evidence type="ECO:0000313" key="6">
    <source>
        <dbReference type="EMBL" id="MCF4006940.1"/>
    </source>
</evidence>
<evidence type="ECO:0000256" key="1">
    <source>
        <dbReference type="ARBA" id="ARBA00009175"/>
    </source>
</evidence>
<dbReference type="PROSITE" id="PS51257">
    <property type="entry name" value="PROKAR_LIPOPROTEIN"/>
    <property type="match status" value="1"/>
</dbReference>